<dbReference type="Gramene" id="mRNA:HanXRQr2_Chr13g0586441">
    <property type="protein sequence ID" value="CDS:HanXRQr2_Chr13g0586441.1"/>
    <property type="gene ID" value="HanXRQr2_Chr13g0586441"/>
</dbReference>
<dbReference type="AlphaFoldDB" id="A0A9K3EGK4"/>
<dbReference type="EMBL" id="MNCJ02000328">
    <property type="protein sequence ID" value="KAF5773236.1"/>
    <property type="molecule type" value="Genomic_DNA"/>
</dbReference>
<proteinExistence type="predicted"/>
<name>A0A9K3EGK4_HELAN</name>
<dbReference type="Proteomes" id="UP000215914">
    <property type="component" value="Unassembled WGS sequence"/>
</dbReference>
<sequence>MWVSGDLLANEHKDPVPVRGGVIKKIVKDIVKGCGGGNNGGNNNNNNKLLVDGLI</sequence>
<reference evidence="1" key="1">
    <citation type="journal article" date="2017" name="Nature">
        <title>The sunflower genome provides insights into oil metabolism, flowering and Asterid evolution.</title>
        <authorList>
            <person name="Badouin H."/>
            <person name="Gouzy J."/>
            <person name="Grassa C.J."/>
            <person name="Murat F."/>
            <person name="Staton S.E."/>
            <person name="Cottret L."/>
            <person name="Lelandais-Briere C."/>
            <person name="Owens G.L."/>
            <person name="Carrere S."/>
            <person name="Mayjonade B."/>
            <person name="Legrand L."/>
            <person name="Gill N."/>
            <person name="Kane N.C."/>
            <person name="Bowers J.E."/>
            <person name="Hubner S."/>
            <person name="Bellec A."/>
            <person name="Berard A."/>
            <person name="Berges H."/>
            <person name="Blanchet N."/>
            <person name="Boniface M.C."/>
            <person name="Brunel D."/>
            <person name="Catrice O."/>
            <person name="Chaidir N."/>
            <person name="Claudel C."/>
            <person name="Donnadieu C."/>
            <person name="Faraut T."/>
            <person name="Fievet G."/>
            <person name="Helmstetter N."/>
            <person name="King M."/>
            <person name="Knapp S.J."/>
            <person name="Lai Z."/>
            <person name="Le Paslier M.C."/>
            <person name="Lippi Y."/>
            <person name="Lorenzon L."/>
            <person name="Mandel J.R."/>
            <person name="Marage G."/>
            <person name="Marchand G."/>
            <person name="Marquand E."/>
            <person name="Bret-Mestries E."/>
            <person name="Morien E."/>
            <person name="Nambeesan S."/>
            <person name="Nguyen T."/>
            <person name="Pegot-Espagnet P."/>
            <person name="Pouilly N."/>
            <person name="Raftis F."/>
            <person name="Sallet E."/>
            <person name="Schiex T."/>
            <person name="Thomas J."/>
            <person name="Vandecasteele C."/>
            <person name="Vares D."/>
            <person name="Vear F."/>
            <person name="Vautrin S."/>
            <person name="Crespi M."/>
            <person name="Mangin B."/>
            <person name="Burke J.M."/>
            <person name="Salse J."/>
            <person name="Munos S."/>
            <person name="Vincourt P."/>
            <person name="Rieseberg L.H."/>
            <person name="Langlade N.B."/>
        </authorList>
    </citation>
    <scope>NUCLEOTIDE SEQUENCE</scope>
    <source>
        <tissue evidence="1">Leaves</tissue>
    </source>
</reference>
<evidence type="ECO:0000313" key="2">
    <source>
        <dbReference type="Proteomes" id="UP000215914"/>
    </source>
</evidence>
<protein>
    <submittedName>
        <fullName evidence="1">Uncharacterized protein</fullName>
    </submittedName>
</protein>
<gene>
    <name evidence="1" type="ORF">HanXRQr2_Chr13g0586441</name>
</gene>
<comment type="caution">
    <text evidence="1">The sequence shown here is derived from an EMBL/GenBank/DDBJ whole genome shotgun (WGS) entry which is preliminary data.</text>
</comment>
<organism evidence="1 2">
    <name type="scientific">Helianthus annuus</name>
    <name type="common">Common sunflower</name>
    <dbReference type="NCBI Taxonomy" id="4232"/>
    <lineage>
        <taxon>Eukaryota</taxon>
        <taxon>Viridiplantae</taxon>
        <taxon>Streptophyta</taxon>
        <taxon>Embryophyta</taxon>
        <taxon>Tracheophyta</taxon>
        <taxon>Spermatophyta</taxon>
        <taxon>Magnoliopsida</taxon>
        <taxon>eudicotyledons</taxon>
        <taxon>Gunneridae</taxon>
        <taxon>Pentapetalae</taxon>
        <taxon>asterids</taxon>
        <taxon>campanulids</taxon>
        <taxon>Asterales</taxon>
        <taxon>Asteraceae</taxon>
        <taxon>Asteroideae</taxon>
        <taxon>Heliantheae alliance</taxon>
        <taxon>Heliantheae</taxon>
        <taxon>Helianthus</taxon>
    </lineage>
</organism>
<keyword evidence="2" id="KW-1185">Reference proteome</keyword>
<reference evidence="1" key="2">
    <citation type="submission" date="2020-06" db="EMBL/GenBank/DDBJ databases">
        <title>Helianthus annuus Genome sequencing and assembly Release 2.</title>
        <authorList>
            <person name="Gouzy J."/>
            <person name="Langlade N."/>
            <person name="Munos S."/>
        </authorList>
    </citation>
    <scope>NUCLEOTIDE SEQUENCE</scope>
    <source>
        <tissue evidence="1">Leaves</tissue>
    </source>
</reference>
<accession>A0A9K3EGK4</accession>
<evidence type="ECO:0000313" key="1">
    <source>
        <dbReference type="EMBL" id="KAF5773236.1"/>
    </source>
</evidence>